<dbReference type="PANTHER" id="PTHR30055">
    <property type="entry name" value="HTH-TYPE TRANSCRIPTIONAL REGULATOR RUTR"/>
    <property type="match status" value="1"/>
</dbReference>
<gene>
    <name evidence="6" type="ORF">UFOPK3770_00333</name>
</gene>
<dbReference type="Pfam" id="PF00440">
    <property type="entry name" value="TetR_N"/>
    <property type="match status" value="1"/>
</dbReference>
<reference evidence="6" key="1">
    <citation type="submission" date="2020-05" db="EMBL/GenBank/DDBJ databases">
        <authorList>
            <person name="Chiriac C."/>
            <person name="Salcher M."/>
            <person name="Ghai R."/>
            <person name="Kavagutti S V."/>
        </authorList>
    </citation>
    <scope>NUCLEOTIDE SEQUENCE</scope>
</reference>
<feature type="compositionally biased region" description="Low complexity" evidence="4">
    <location>
        <begin position="8"/>
        <end position="23"/>
    </location>
</feature>
<protein>
    <submittedName>
        <fullName evidence="6">Unannotated protein</fullName>
    </submittedName>
</protein>
<accession>A0A6J5YXV0</accession>
<dbReference type="InterPro" id="IPR009057">
    <property type="entry name" value="Homeodomain-like_sf"/>
</dbReference>
<evidence type="ECO:0000256" key="4">
    <source>
        <dbReference type="SAM" id="MobiDB-lite"/>
    </source>
</evidence>
<evidence type="ECO:0000256" key="2">
    <source>
        <dbReference type="ARBA" id="ARBA00023125"/>
    </source>
</evidence>
<dbReference type="InterPro" id="IPR001647">
    <property type="entry name" value="HTH_TetR"/>
</dbReference>
<dbReference type="Gene3D" id="1.10.357.10">
    <property type="entry name" value="Tetracycline Repressor, domain 2"/>
    <property type="match status" value="1"/>
</dbReference>
<keyword evidence="2" id="KW-0238">DNA-binding</keyword>
<dbReference type="PANTHER" id="PTHR30055:SF234">
    <property type="entry name" value="HTH-TYPE TRANSCRIPTIONAL REGULATOR BETI"/>
    <property type="match status" value="1"/>
</dbReference>
<dbReference type="GO" id="GO:0003700">
    <property type="term" value="F:DNA-binding transcription factor activity"/>
    <property type="evidence" value="ECO:0007669"/>
    <property type="project" value="TreeGrafter"/>
</dbReference>
<evidence type="ECO:0000256" key="1">
    <source>
        <dbReference type="ARBA" id="ARBA00023015"/>
    </source>
</evidence>
<dbReference type="EMBL" id="CAESAJ010000019">
    <property type="protein sequence ID" value="CAB4332859.1"/>
    <property type="molecule type" value="Genomic_DNA"/>
</dbReference>
<proteinExistence type="predicted"/>
<dbReference type="SUPFAM" id="SSF46689">
    <property type="entry name" value="Homeodomain-like"/>
    <property type="match status" value="1"/>
</dbReference>
<keyword evidence="1" id="KW-0805">Transcription regulation</keyword>
<dbReference type="InterPro" id="IPR050109">
    <property type="entry name" value="HTH-type_TetR-like_transc_reg"/>
</dbReference>
<dbReference type="PROSITE" id="PS50977">
    <property type="entry name" value="HTH_TETR_2"/>
    <property type="match status" value="1"/>
</dbReference>
<name>A0A6J5YXV0_9ZZZZ</name>
<keyword evidence="3" id="KW-0804">Transcription</keyword>
<organism evidence="6">
    <name type="scientific">freshwater metagenome</name>
    <dbReference type="NCBI Taxonomy" id="449393"/>
    <lineage>
        <taxon>unclassified sequences</taxon>
        <taxon>metagenomes</taxon>
        <taxon>ecological metagenomes</taxon>
    </lineage>
</organism>
<feature type="region of interest" description="Disordered" evidence="4">
    <location>
        <begin position="1"/>
        <end position="25"/>
    </location>
</feature>
<dbReference type="PRINTS" id="PR00455">
    <property type="entry name" value="HTHTETR"/>
</dbReference>
<evidence type="ECO:0000313" key="6">
    <source>
        <dbReference type="EMBL" id="CAB4332859.1"/>
    </source>
</evidence>
<dbReference type="InterPro" id="IPR023772">
    <property type="entry name" value="DNA-bd_HTH_TetR-type_CS"/>
</dbReference>
<feature type="domain" description="HTH tetR-type" evidence="5">
    <location>
        <begin position="30"/>
        <end position="89"/>
    </location>
</feature>
<dbReference type="AlphaFoldDB" id="A0A6J5YXV0"/>
<dbReference type="GO" id="GO:0000976">
    <property type="term" value="F:transcription cis-regulatory region binding"/>
    <property type="evidence" value="ECO:0007669"/>
    <property type="project" value="TreeGrafter"/>
</dbReference>
<evidence type="ECO:0000259" key="5">
    <source>
        <dbReference type="PROSITE" id="PS50977"/>
    </source>
</evidence>
<dbReference type="PROSITE" id="PS01081">
    <property type="entry name" value="HTH_TETR_1"/>
    <property type="match status" value="1"/>
</dbReference>
<sequence length="224" mass="24846">MVAKKQGANKPATKAPAPAKPGGRQASYVARNRAALIRSAQEVLASIGLNATIEEIANHAQVSPTTLYKYFPNKEVLFSEALDQIWREWVFWGYNGVAPGKKLEDAIDVCRKLFWIKQTHPLFARILHNALERPTMLINYVYESGAETFRELAKRGEITSDNLEQRMKLFSYSLAGILSSVHVTEELSPSEAEVSLGIALSVFGISPAKVNKLLSRALIFMPTN</sequence>
<evidence type="ECO:0000256" key="3">
    <source>
        <dbReference type="ARBA" id="ARBA00023163"/>
    </source>
</evidence>